<dbReference type="CDD" id="cd04301">
    <property type="entry name" value="NAT_SF"/>
    <property type="match status" value="1"/>
</dbReference>
<protein>
    <recommendedName>
        <fullName evidence="1">N-acetyltransferase domain-containing protein</fullName>
    </recommendedName>
</protein>
<sequence>MKIEVEIAVSRLDNAERRIALEIYETNGEGILSQLDVYAVEQFISPSTADQVIESKQIGSCTGQIFDRERALNNSFDITTQNAGVQIKTFVQCAYNEDGKLLPELVERAANPFDERRNINSSAVSNRDLIGEHSFVLVERISVNTPYRRQGIGTAMLNMLLTEALEMLPSIRFAVSWPCASDADLADMGFPAGARLPATGLGQKRAEDFHHAVGFRGLGLTRFWAKRLVP</sequence>
<evidence type="ECO:0000313" key="2">
    <source>
        <dbReference type="EMBL" id="KAF4312370.1"/>
    </source>
</evidence>
<name>A0A8H4N7X0_9PEZI</name>
<dbReference type="InterPro" id="IPR016181">
    <property type="entry name" value="Acyl_CoA_acyltransferase"/>
</dbReference>
<dbReference type="Pfam" id="PF00583">
    <property type="entry name" value="Acetyltransf_1"/>
    <property type="match status" value="1"/>
</dbReference>
<dbReference type="EMBL" id="WWBZ02000007">
    <property type="protein sequence ID" value="KAF4312370.1"/>
    <property type="molecule type" value="Genomic_DNA"/>
</dbReference>
<dbReference type="SUPFAM" id="SSF55729">
    <property type="entry name" value="Acyl-CoA N-acyltransferases (Nat)"/>
    <property type="match status" value="1"/>
</dbReference>
<dbReference type="AlphaFoldDB" id="A0A8H4N7X0"/>
<proteinExistence type="predicted"/>
<dbReference type="GO" id="GO:0016747">
    <property type="term" value="F:acyltransferase activity, transferring groups other than amino-acyl groups"/>
    <property type="evidence" value="ECO:0007669"/>
    <property type="project" value="InterPro"/>
</dbReference>
<dbReference type="OrthoDB" id="508139at2759"/>
<evidence type="ECO:0000259" key="1">
    <source>
        <dbReference type="Pfam" id="PF00583"/>
    </source>
</evidence>
<keyword evidence="3" id="KW-1185">Reference proteome</keyword>
<reference evidence="2" key="1">
    <citation type="submission" date="2020-04" db="EMBL/GenBank/DDBJ databases">
        <title>Genome Assembly and Annotation of Botryosphaeria dothidea sdau 11-99, a Latent Pathogen of Apple Fruit Ring Rot in China.</title>
        <authorList>
            <person name="Yu C."/>
            <person name="Diao Y."/>
            <person name="Lu Q."/>
            <person name="Zhao J."/>
            <person name="Cui S."/>
            <person name="Peng C."/>
            <person name="He B."/>
            <person name="Liu H."/>
        </authorList>
    </citation>
    <scope>NUCLEOTIDE SEQUENCE [LARGE SCALE GENOMIC DNA]</scope>
    <source>
        <strain evidence="2">Sdau11-99</strain>
    </source>
</reference>
<dbReference type="Proteomes" id="UP000572817">
    <property type="component" value="Unassembled WGS sequence"/>
</dbReference>
<feature type="domain" description="N-acetyltransferase" evidence="1">
    <location>
        <begin position="134"/>
        <end position="167"/>
    </location>
</feature>
<organism evidence="2 3">
    <name type="scientific">Botryosphaeria dothidea</name>
    <dbReference type="NCBI Taxonomy" id="55169"/>
    <lineage>
        <taxon>Eukaryota</taxon>
        <taxon>Fungi</taxon>
        <taxon>Dikarya</taxon>
        <taxon>Ascomycota</taxon>
        <taxon>Pezizomycotina</taxon>
        <taxon>Dothideomycetes</taxon>
        <taxon>Dothideomycetes incertae sedis</taxon>
        <taxon>Botryosphaeriales</taxon>
        <taxon>Botryosphaeriaceae</taxon>
        <taxon>Botryosphaeria</taxon>
    </lineage>
</organism>
<gene>
    <name evidence="2" type="ORF">GTA08_BOTSDO12210</name>
</gene>
<accession>A0A8H4N7X0</accession>
<dbReference type="InterPro" id="IPR000182">
    <property type="entry name" value="GNAT_dom"/>
</dbReference>
<comment type="caution">
    <text evidence="2">The sequence shown here is derived from an EMBL/GenBank/DDBJ whole genome shotgun (WGS) entry which is preliminary data.</text>
</comment>
<evidence type="ECO:0000313" key="3">
    <source>
        <dbReference type="Proteomes" id="UP000572817"/>
    </source>
</evidence>